<dbReference type="Pfam" id="PF03632">
    <property type="entry name" value="Glyco_hydro_65m"/>
    <property type="match status" value="1"/>
</dbReference>
<dbReference type="KEGG" id="cphy:B5808_01730"/>
<dbReference type="InterPro" id="IPR017045">
    <property type="entry name" value="Malt_Pase/Glycosyl_Hdrlase"/>
</dbReference>
<dbReference type="InterPro" id="IPR037018">
    <property type="entry name" value="GH65_N"/>
</dbReference>
<dbReference type="InterPro" id="IPR012341">
    <property type="entry name" value="6hp_glycosidase-like_sf"/>
</dbReference>
<reference evidence="3 4" key="1">
    <citation type="submission" date="2017-04" db="EMBL/GenBank/DDBJ databases">
        <authorList>
            <person name="Afonso C.L."/>
            <person name="Miller P.J."/>
            <person name="Scott M.A."/>
            <person name="Spackman E."/>
            <person name="Goraichik I."/>
            <person name="Dimitrov K.M."/>
            <person name="Suarez D.L."/>
            <person name="Swayne D.E."/>
        </authorList>
    </citation>
    <scope>NUCLEOTIDE SEQUENCE [LARGE SCALE GENOMIC DNA]</scope>
    <source>
        <strain evidence="4">XA(T)</strain>
    </source>
</reference>
<evidence type="ECO:0000313" key="3">
    <source>
        <dbReference type="EMBL" id="ARJ04087.1"/>
    </source>
</evidence>
<gene>
    <name evidence="3" type="ORF">B5808_01730</name>
</gene>
<comment type="similarity">
    <text evidence="1">Belongs to the glycosyl hydrolase 65 family.</text>
</comment>
<proteinExistence type="inferred from homology"/>
<dbReference type="GO" id="GO:0016757">
    <property type="term" value="F:glycosyltransferase activity"/>
    <property type="evidence" value="ECO:0007669"/>
    <property type="project" value="UniProtKB-ARBA"/>
</dbReference>
<dbReference type="GO" id="GO:0030246">
    <property type="term" value="F:carbohydrate binding"/>
    <property type="evidence" value="ECO:0007669"/>
    <property type="project" value="InterPro"/>
</dbReference>
<dbReference type="Pfam" id="PF03636">
    <property type="entry name" value="Glyco_hydro_65N"/>
    <property type="match status" value="1"/>
</dbReference>
<dbReference type="PANTHER" id="PTHR11051">
    <property type="entry name" value="GLYCOSYL HYDROLASE-RELATED"/>
    <property type="match status" value="1"/>
</dbReference>
<dbReference type="EMBL" id="CP020715">
    <property type="protein sequence ID" value="ARJ04087.1"/>
    <property type="molecule type" value="Genomic_DNA"/>
</dbReference>
<evidence type="ECO:0000256" key="2">
    <source>
        <dbReference type="ARBA" id="ARBA00023295"/>
    </source>
</evidence>
<dbReference type="InterPro" id="IPR005195">
    <property type="entry name" value="Glyco_hydro_65_M"/>
</dbReference>
<dbReference type="GO" id="GO:0004553">
    <property type="term" value="F:hydrolase activity, hydrolyzing O-glycosyl compounds"/>
    <property type="evidence" value="ECO:0007669"/>
    <property type="project" value="TreeGrafter"/>
</dbReference>
<keyword evidence="3" id="KW-0378">Hydrolase</keyword>
<dbReference type="Gene3D" id="2.70.98.40">
    <property type="entry name" value="Glycoside hydrolase, family 65, N-terminal domain"/>
    <property type="match status" value="1"/>
</dbReference>
<keyword evidence="2" id="KW-0326">Glycosidase</keyword>
<dbReference type="STRING" id="1619308.B5808_01730"/>
<evidence type="ECO:0000313" key="4">
    <source>
        <dbReference type="Proteomes" id="UP000192775"/>
    </source>
</evidence>
<dbReference type="PANTHER" id="PTHR11051:SF13">
    <property type="entry name" value="GLYCOSYL TRANSFERASE"/>
    <property type="match status" value="1"/>
</dbReference>
<keyword evidence="4" id="KW-1185">Reference proteome</keyword>
<dbReference type="Pfam" id="PF03633">
    <property type="entry name" value="Glyco_hydro_65C"/>
    <property type="match status" value="1"/>
</dbReference>
<name>A0A1X9LG29_9MICO</name>
<dbReference type="InterPro" id="IPR005194">
    <property type="entry name" value="Glyco_hydro_65_C"/>
</dbReference>
<dbReference type="InterPro" id="IPR008928">
    <property type="entry name" value="6-hairpin_glycosidase_sf"/>
</dbReference>
<protein>
    <submittedName>
        <fullName evidence="3">Family 65 glycosyl hydrolase</fullName>
    </submittedName>
</protein>
<dbReference type="InterPro" id="IPR011013">
    <property type="entry name" value="Gal_mutarotase_sf_dom"/>
</dbReference>
<dbReference type="RefSeq" id="WP_085017899.1">
    <property type="nucleotide sequence ID" value="NZ_BMHD01000001.1"/>
</dbReference>
<accession>A0A1X9LG29</accession>
<dbReference type="SUPFAM" id="SSF74650">
    <property type="entry name" value="Galactose mutarotase-like"/>
    <property type="match status" value="1"/>
</dbReference>
<dbReference type="GO" id="GO:0005975">
    <property type="term" value="P:carbohydrate metabolic process"/>
    <property type="evidence" value="ECO:0007669"/>
    <property type="project" value="InterPro"/>
</dbReference>
<dbReference type="SUPFAM" id="SSF48208">
    <property type="entry name" value="Six-hairpin glycosidases"/>
    <property type="match status" value="1"/>
</dbReference>
<dbReference type="Gene3D" id="1.50.10.10">
    <property type="match status" value="1"/>
</dbReference>
<organism evidence="3 4">
    <name type="scientific">Cnuibacter physcomitrellae</name>
    <dbReference type="NCBI Taxonomy" id="1619308"/>
    <lineage>
        <taxon>Bacteria</taxon>
        <taxon>Bacillati</taxon>
        <taxon>Actinomycetota</taxon>
        <taxon>Actinomycetes</taxon>
        <taxon>Micrococcales</taxon>
        <taxon>Microbacteriaceae</taxon>
        <taxon>Cnuibacter</taxon>
    </lineage>
</organism>
<dbReference type="AlphaFoldDB" id="A0A1X9LG29"/>
<dbReference type="Proteomes" id="UP000192775">
    <property type="component" value="Chromosome"/>
</dbReference>
<evidence type="ECO:0000256" key="1">
    <source>
        <dbReference type="ARBA" id="ARBA00006768"/>
    </source>
</evidence>
<dbReference type="PIRSF" id="PIRSF036289">
    <property type="entry name" value="Glycosyl_hydrolase_malt_phosph"/>
    <property type="match status" value="1"/>
</dbReference>
<dbReference type="InterPro" id="IPR005196">
    <property type="entry name" value="Glyco_hydro_65_N"/>
</dbReference>
<dbReference type="Gene3D" id="2.60.420.10">
    <property type="entry name" value="Maltose phosphorylase, domain 3"/>
    <property type="match status" value="1"/>
</dbReference>
<sequence>MNPITSDPLDRYHFPIDEWGLTESDFDRALQGRTETLFAVGNGYLGMRGNPEEGLGGHQNGTFVNGFHDTWTIRHAEEAFGFARVGQTIVNVPDTKLIKLYVDDEPFDVSSADIVAYVRRLDFRTGVLWREVEWRTPSGKRVLVRSRRLTSFTDRHVAVVDYSVTMLDADASVLISSQILNRQDWKDEYAAAAHAENSMDDPRKAAAFTDRVLLPRFKRAEGSRYLLGYRASNSGMTLAVGADHRLETGNEWTESGQIDDDLAKQVYSVQAKAGEPIRLIKTIAYHTSNGVPTRELADRCDRTLDRIESAPIEEVFERQARWLDDFWARSDVEIPGEPSIQQAVRWNLFQLAQSTARTDGGGIAAKGVSGSGYGGHYFWDTEIYVLPFLTYTSPQVARNALRFRQAMLPAARERAAELNQRGALFPWRTINGLESSAYYAAGTAQYHIDADISHALSQYVSATGDEDFLINGEAIDILVETARMWADLGFWRSNGKQSFHIHGVTGPDEYTTVVNDNLFTNVMARANLRAAVRRTRALQVSDPVSYERMLARLDLSEDEIVEWAAAAEAMHILYDEELGIHPQDSQFLEKELWDLENTPANKRPLLLHFHPLVIYRFQVIKQADVVLALLLQGDEFTEEEKRRDFEYYDALTTGDSTLSASTQAIVAAEVGYRELALGYFRAALYVDLGDLHNNTADGLHVASMGGVWSALVFGFGGMRDYLGTFTFDPRLPEEWEALSFHVTIRGSLLRVDLRQDSITFTVEDGLGAELYVRGRRVDVTTEGPSRVMLRGEVPTLEGAPTTSDIEGTIRADGSVITASMPTITTEIPIVATQNGDPVIPD</sequence>